<protein>
    <submittedName>
        <fullName evidence="7">ArgP/LysG family DNA-binding transcriptional regulator</fullName>
    </submittedName>
    <submittedName>
        <fullName evidence="6">LysR family transcriptional regulator (Chromosome initiation inhibitor)</fullName>
    </submittedName>
</protein>
<comment type="similarity">
    <text evidence="1">Belongs to the LysR transcriptional regulatory family.</text>
</comment>
<dbReference type="NCBIfam" id="NF002964">
    <property type="entry name" value="PRK03635.1"/>
    <property type="match status" value="1"/>
</dbReference>
<sequence>MQWDGKQMAALAAAADSGSFEQAAAQLRITPSAVSQRIRALEEAAGALLLSRSRPCRPTEHGRRLLRYWRQVMSLQQELDNELQQQSSQLALAANHDSLDTWLLPLLAEAAAEEQLLLDIQTEDQEHTRALMAEGRVMAAVSSEAVPIHGCEAYPLGSLRYRLMAAPAFAERYFSDGLSPAALRRAPLLVFNRKDNLQADFLRTHLQADAAMCPTHYIPSSYAFFQAVCLGLGYGMLFDQQLQSVQPQGRHLRDLCPGKHIDVPLFWHCWQVQPPKWQRLRQRVQQAAKLHLAVD</sequence>
<dbReference type="InterPro" id="IPR036388">
    <property type="entry name" value="WH-like_DNA-bd_sf"/>
</dbReference>
<proteinExistence type="inferred from homology"/>
<keyword evidence="3 7" id="KW-0238">DNA-binding</keyword>
<evidence type="ECO:0000313" key="8">
    <source>
        <dbReference type="Proteomes" id="UP000294721"/>
    </source>
</evidence>
<keyword evidence="2" id="KW-0805">Transcription regulation</keyword>
<dbReference type="Proteomes" id="UP000829756">
    <property type="component" value="Chromosome"/>
</dbReference>
<reference evidence="7" key="3">
    <citation type="journal article" date="2022" name="Res Sq">
        <title>Evolution of multicellular longitudinally dividing oral cavity symbionts (Neisseriaceae).</title>
        <authorList>
            <person name="Nyongesa S."/>
            <person name="Weber P."/>
            <person name="Bernet E."/>
            <person name="Pullido F."/>
            <person name="Nieckarz M."/>
            <person name="Delaby M."/>
            <person name="Nieves C."/>
            <person name="Viehboeck T."/>
            <person name="Krause N."/>
            <person name="Rivera-Millot A."/>
            <person name="Nakamura A."/>
            <person name="Vischer N."/>
            <person name="VanNieuwenhze M."/>
            <person name="Brun Y."/>
            <person name="Cava F."/>
            <person name="Bulgheresi S."/>
            <person name="Veyrier F."/>
        </authorList>
    </citation>
    <scope>NUCLEOTIDE SEQUENCE</scope>
    <source>
        <strain evidence="7">1258/02</strain>
    </source>
</reference>
<organism evidence="7 9">
    <name type="scientific">Uruburuella suis</name>
    <dbReference type="NCBI Taxonomy" id="252130"/>
    <lineage>
        <taxon>Bacteria</taxon>
        <taxon>Pseudomonadati</taxon>
        <taxon>Pseudomonadota</taxon>
        <taxon>Betaproteobacteria</taxon>
        <taxon>Neisseriales</taxon>
        <taxon>Neisseriaceae</taxon>
        <taxon>Uruburuella</taxon>
    </lineage>
</organism>
<dbReference type="PANTHER" id="PTHR30579">
    <property type="entry name" value="TRANSCRIPTIONAL REGULATOR"/>
    <property type="match status" value="1"/>
</dbReference>
<evidence type="ECO:0000313" key="9">
    <source>
        <dbReference type="Proteomes" id="UP000829756"/>
    </source>
</evidence>
<dbReference type="NCBIfam" id="TIGR03298">
    <property type="entry name" value="argP"/>
    <property type="match status" value="1"/>
</dbReference>
<gene>
    <name evidence="6" type="ORF">EV680_101106</name>
    <name evidence="7" type="ORF">LVJ78_06860</name>
</gene>
<dbReference type="AlphaFoldDB" id="A0AAE9GR31"/>
<dbReference type="EMBL" id="CP091507">
    <property type="protein sequence ID" value="UOO78440.1"/>
    <property type="molecule type" value="Genomic_DNA"/>
</dbReference>
<keyword evidence="8" id="KW-1185">Reference proteome</keyword>
<feature type="domain" description="HTH lysR-type" evidence="5">
    <location>
        <begin position="1"/>
        <end position="59"/>
    </location>
</feature>
<dbReference type="Pfam" id="PF03466">
    <property type="entry name" value="LysR_substrate"/>
    <property type="match status" value="1"/>
</dbReference>
<dbReference type="InterPro" id="IPR005119">
    <property type="entry name" value="LysR_subst-bd"/>
</dbReference>
<dbReference type="InterPro" id="IPR036390">
    <property type="entry name" value="WH_DNA-bd_sf"/>
</dbReference>
<dbReference type="GO" id="GO:0003700">
    <property type="term" value="F:DNA-binding transcription factor activity"/>
    <property type="evidence" value="ECO:0007669"/>
    <property type="project" value="InterPro"/>
</dbReference>
<dbReference type="Gene3D" id="3.40.190.290">
    <property type="match status" value="1"/>
</dbReference>
<accession>A0AAE9GR31</accession>
<dbReference type="InterPro" id="IPR000847">
    <property type="entry name" value="LysR_HTH_N"/>
</dbReference>
<dbReference type="PANTHER" id="PTHR30579:SF2">
    <property type="entry name" value="HTH-TYPE TRANSCRIPTIONAL REGULATOR ARGP"/>
    <property type="match status" value="1"/>
</dbReference>
<reference evidence="7" key="2">
    <citation type="submission" date="2021-12" db="EMBL/GenBank/DDBJ databases">
        <authorList>
            <person name="Veyrier F.J."/>
        </authorList>
    </citation>
    <scope>NUCLEOTIDE SEQUENCE</scope>
    <source>
        <strain evidence="7">1258/02</strain>
    </source>
</reference>
<evidence type="ECO:0000256" key="3">
    <source>
        <dbReference type="ARBA" id="ARBA00023125"/>
    </source>
</evidence>
<dbReference type="NCBIfam" id="NF009888">
    <property type="entry name" value="PRK13348.1"/>
    <property type="match status" value="1"/>
</dbReference>
<dbReference type="KEGG" id="usu:LVJ78_06860"/>
<dbReference type="EMBL" id="SLXE01000001">
    <property type="protein sequence ID" value="TCP10441.1"/>
    <property type="molecule type" value="Genomic_DNA"/>
</dbReference>
<dbReference type="Proteomes" id="UP000294721">
    <property type="component" value="Unassembled WGS sequence"/>
</dbReference>
<dbReference type="Pfam" id="PF00126">
    <property type="entry name" value="HTH_1"/>
    <property type="match status" value="1"/>
</dbReference>
<evidence type="ECO:0000313" key="6">
    <source>
        <dbReference type="EMBL" id="TCP10441.1"/>
    </source>
</evidence>
<evidence type="ECO:0000256" key="2">
    <source>
        <dbReference type="ARBA" id="ARBA00023015"/>
    </source>
</evidence>
<dbReference type="Gene3D" id="1.10.10.10">
    <property type="entry name" value="Winged helix-like DNA-binding domain superfamily/Winged helix DNA-binding domain"/>
    <property type="match status" value="1"/>
</dbReference>
<dbReference type="SUPFAM" id="SSF46785">
    <property type="entry name" value="Winged helix' DNA-binding domain"/>
    <property type="match status" value="1"/>
</dbReference>
<keyword evidence="4" id="KW-0804">Transcription</keyword>
<dbReference type="PROSITE" id="PS50931">
    <property type="entry name" value="HTH_LYSR"/>
    <property type="match status" value="1"/>
</dbReference>
<dbReference type="RefSeq" id="WP_165870880.1">
    <property type="nucleotide sequence ID" value="NZ_CALJUB010000048.1"/>
</dbReference>
<dbReference type="InterPro" id="IPR017685">
    <property type="entry name" value="ArgP"/>
</dbReference>
<name>A0AAE9GR31_9NEIS</name>
<evidence type="ECO:0000256" key="1">
    <source>
        <dbReference type="ARBA" id="ARBA00009437"/>
    </source>
</evidence>
<dbReference type="GO" id="GO:0003677">
    <property type="term" value="F:DNA binding"/>
    <property type="evidence" value="ECO:0007669"/>
    <property type="project" value="UniProtKB-KW"/>
</dbReference>
<dbReference type="InterPro" id="IPR050176">
    <property type="entry name" value="LTTR"/>
</dbReference>
<evidence type="ECO:0000256" key="4">
    <source>
        <dbReference type="ARBA" id="ARBA00023163"/>
    </source>
</evidence>
<reference evidence="6 8" key="1">
    <citation type="submission" date="2019-03" db="EMBL/GenBank/DDBJ databases">
        <title>Genomic Encyclopedia of Type Strains, Phase IV (KMG-IV): sequencing the most valuable type-strain genomes for metagenomic binning, comparative biology and taxonomic classification.</title>
        <authorList>
            <person name="Goeker M."/>
        </authorList>
    </citation>
    <scope>NUCLEOTIDE SEQUENCE [LARGE SCALE GENOMIC DNA]</scope>
    <source>
        <strain evidence="6 8">DSM 17474</strain>
    </source>
</reference>
<dbReference type="SUPFAM" id="SSF53850">
    <property type="entry name" value="Periplasmic binding protein-like II"/>
    <property type="match status" value="1"/>
</dbReference>
<evidence type="ECO:0000313" key="7">
    <source>
        <dbReference type="EMBL" id="UOO78440.1"/>
    </source>
</evidence>
<evidence type="ECO:0000259" key="5">
    <source>
        <dbReference type="PROSITE" id="PS50931"/>
    </source>
</evidence>